<accession>A0AAE0HWK1</accession>
<comment type="caution">
    <text evidence="1">The sequence shown here is derived from an EMBL/GenBank/DDBJ whole genome shotgun (WGS) entry which is preliminary data.</text>
</comment>
<dbReference type="AlphaFoldDB" id="A0AAE0HWK1"/>
<dbReference type="Proteomes" id="UP001283341">
    <property type="component" value="Unassembled WGS sequence"/>
</dbReference>
<evidence type="ECO:0000313" key="2">
    <source>
        <dbReference type="Proteomes" id="UP001283341"/>
    </source>
</evidence>
<sequence>MVDFYAKGSQTGFLRRFRTMEKVLYQDGPDKIMAQAQAVMQTARHASMRRRFMSASGTRLLPGAFDRLHNATYDGFTSPQIIVLIDARQPEGRMRSLSLFFRNSWQEVPDSSSPSRYMAPKFVQQHKEEQPGHQSDGEGPMMPYLAFGTYVGRAGEKEPSEMLYNDLLTQYTCKNNVIHGTRTLDEFYYHFADDDEFEDDMFHRNGDQVTSKEIHGSVAYRSQYNHHIVTHRPEADRSDDLIVNHIVNRLDKDSDKGKGTSQPKTAHELTEFIVDCCVGFYDLPDDNVWSSATDKSYTVRQIFSDAISKAALKEAQLFNRFTNDKIQKEGEVTDKSNQKRTMTIDDTAYLLCGVKDICDELGILKAVAAHQKMVQDSLLSRQ</sequence>
<keyword evidence="2" id="KW-1185">Reference proteome</keyword>
<evidence type="ECO:0000313" key="1">
    <source>
        <dbReference type="EMBL" id="KAK3314228.1"/>
    </source>
</evidence>
<protein>
    <submittedName>
        <fullName evidence="1">Uncharacterized protein</fullName>
    </submittedName>
</protein>
<dbReference type="EMBL" id="JAUEDM010000007">
    <property type="protein sequence ID" value="KAK3314228.1"/>
    <property type="molecule type" value="Genomic_DNA"/>
</dbReference>
<reference evidence="1" key="2">
    <citation type="submission" date="2023-06" db="EMBL/GenBank/DDBJ databases">
        <authorList>
            <consortium name="Lawrence Berkeley National Laboratory"/>
            <person name="Haridas S."/>
            <person name="Hensen N."/>
            <person name="Bonometti L."/>
            <person name="Westerberg I."/>
            <person name="Brannstrom I.O."/>
            <person name="Guillou S."/>
            <person name="Cros-Aarteil S."/>
            <person name="Calhoun S."/>
            <person name="Kuo A."/>
            <person name="Mondo S."/>
            <person name="Pangilinan J."/>
            <person name="Riley R."/>
            <person name="Labutti K."/>
            <person name="Andreopoulos B."/>
            <person name="Lipzen A."/>
            <person name="Chen C."/>
            <person name="Yanf M."/>
            <person name="Daum C."/>
            <person name="Ng V."/>
            <person name="Clum A."/>
            <person name="Steindorff A."/>
            <person name="Ohm R."/>
            <person name="Martin F."/>
            <person name="Silar P."/>
            <person name="Natvig D."/>
            <person name="Lalanne C."/>
            <person name="Gautier V."/>
            <person name="Ament-Velasquez S.L."/>
            <person name="Kruys A."/>
            <person name="Hutchinson M.I."/>
            <person name="Powell A.J."/>
            <person name="Barry K."/>
            <person name="Miller A.N."/>
            <person name="Grigoriev I.V."/>
            <person name="Debuchy R."/>
            <person name="Gladieux P."/>
            <person name="Thoren M.H."/>
            <person name="Johannesson H."/>
        </authorList>
    </citation>
    <scope>NUCLEOTIDE SEQUENCE</scope>
    <source>
        <strain evidence="1">CBS 118394</strain>
    </source>
</reference>
<proteinExistence type="predicted"/>
<name>A0AAE0HWK1_9PEZI</name>
<reference evidence="1" key="1">
    <citation type="journal article" date="2023" name="Mol. Phylogenet. Evol.">
        <title>Genome-scale phylogeny and comparative genomics of the fungal order Sordariales.</title>
        <authorList>
            <person name="Hensen N."/>
            <person name="Bonometti L."/>
            <person name="Westerberg I."/>
            <person name="Brannstrom I.O."/>
            <person name="Guillou S."/>
            <person name="Cros-Aarteil S."/>
            <person name="Calhoun S."/>
            <person name="Haridas S."/>
            <person name="Kuo A."/>
            <person name="Mondo S."/>
            <person name="Pangilinan J."/>
            <person name="Riley R."/>
            <person name="LaButti K."/>
            <person name="Andreopoulos B."/>
            <person name="Lipzen A."/>
            <person name="Chen C."/>
            <person name="Yan M."/>
            <person name="Daum C."/>
            <person name="Ng V."/>
            <person name="Clum A."/>
            <person name="Steindorff A."/>
            <person name="Ohm R.A."/>
            <person name="Martin F."/>
            <person name="Silar P."/>
            <person name="Natvig D.O."/>
            <person name="Lalanne C."/>
            <person name="Gautier V."/>
            <person name="Ament-Velasquez S.L."/>
            <person name="Kruys A."/>
            <person name="Hutchinson M.I."/>
            <person name="Powell A.J."/>
            <person name="Barry K."/>
            <person name="Miller A.N."/>
            <person name="Grigoriev I.V."/>
            <person name="Debuchy R."/>
            <person name="Gladieux P."/>
            <person name="Hiltunen Thoren M."/>
            <person name="Johannesson H."/>
        </authorList>
    </citation>
    <scope>NUCLEOTIDE SEQUENCE</scope>
    <source>
        <strain evidence="1">CBS 118394</strain>
    </source>
</reference>
<organism evidence="1 2">
    <name type="scientific">Apodospora peruviana</name>
    <dbReference type="NCBI Taxonomy" id="516989"/>
    <lineage>
        <taxon>Eukaryota</taxon>
        <taxon>Fungi</taxon>
        <taxon>Dikarya</taxon>
        <taxon>Ascomycota</taxon>
        <taxon>Pezizomycotina</taxon>
        <taxon>Sordariomycetes</taxon>
        <taxon>Sordariomycetidae</taxon>
        <taxon>Sordariales</taxon>
        <taxon>Lasiosphaeriaceae</taxon>
        <taxon>Apodospora</taxon>
    </lineage>
</organism>
<gene>
    <name evidence="1" type="ORF">B0H66DRAFT_537472</name>
</gene>